<dbReference type="InterPro" id="IPR021255">
    <property type="entry name" value="DUF2807"/>
</dbReference>
<evidence type="ECO:0000259" key="1">
    <source>
        <dbReference type="Pfam" id="PF10988"/>
    </source>
</evidence>
<feature type="domain" description="Putative auto-transporter adhesin head GIN" evidence="1">
    <location>
        <begin position="58"/>
        <end position="243"/>
    </location>
</feature>
<dbReference type="Proteomes" id="UP000322791">
    <property type="component" value="Unassembled WGS sequence"/>
</dbReference>
<evidence type="ECO:0000313" key="3">
    <source>
        <dbReference type="Proteomes" id="UP000322791"/>
    </source>
</evidence>
<keyword evidence="3" id="KW-1185">Reference proteome</keyword>
<proteinExistence type="predicted"/>
<evidence type="ECO:0000313" key="2">
    <source>
        <dbReference type="EMBL" id="TYZ10498.1"/>
    </source>
</evidence>
<dbReference type="AlphaFoldDB" id="A0A5D6V6E9"/>
<dbReference type="EMBL" id="VTHL01000007">
    <property type="protein sequence ID" value="TYZ10498.1"/>
    <property type="molecule type" value="Genomic_DNA"/>
</dbReference>
<dbReference type="Gene3D" id="2.160.20.120">
    <property type="match status" value="1"/>
</dbReference>
<gene>
    <name evidence="2" type="ORF">FY528_08495</name>
</gene>
<protein>
    <submittedName>
        <fullName evidence="2">DUF2807 domain-containing protein</fullName>
    </submittedName>
</protein>
<accession>A0A5D6V6E9</accession>
<comment type="caution">
    <text evidence="2">The sequence shown here is derived from an EMBL/GenBank/DDBJ whole genome shotgun (WGS) entry which is preliminary data.</text>
</comment>
<dbReference type="Pfam" id="PF10988">
    <property type="entry name" value="DUF2807"/>
    <property type="match status" value="1"/>
</dbReference>
<name>A0A5D6V6E9_9BACT</name>
<sequence>MAFDVHLGPQDRALQLLWRWWLLLVAAGTLTTCGPDHELDCLKSTGPVETTHRELPAFHTFTVYDNVDVIIVPDTRFFAEVRTGRNLQEDLELRVQDSALVIENTSRCNWVRRYDVPREVRLHLPSVVNIYQRGENSIRTASPLRTDALFCHLIGAGDVDLEVDCRYLALSQYELGDIRLRGRTDELHFTLGGLGRLFAQELTTTDCYFQTNHDSGGDAHVRASRLIGGRHAGAGTLFYAGQPAAVDISVTGKGKAIPE</sequence>
<reference evidence="2 3" key="1">
    <citation type="submission" date="2019-08" db="EMBL/GenBank/DDBJ databases">
        <authorList>
            <person name="Seo M.-J."/>
        </authorList>
    </citation>
    <scope>NUCLEOTIDE SEQUENCE [LARGE SCALE GENOMIC DNA]</scope>
    <source>
        <strain evidence="2 3">KIGAM108</strain>
    </source>
</reference>
<organism evidence="2 3">
    <name type="scientific">Hymenobacter lutimineralis</name>
    <dbReference type="NCBI Taxonomy" id="2606448"/>
    <lineage>
        <taxon>Bacteria</taxon>
        <taxon>Pseudomonadati</taxon>
        <taxon>Bacteroidota</taxon>
        <taxon>Cytophagia</taxon>
        <taxon>Cytophagales</taxon>
        <taxon>Hymenobacteraceae</taxon>
        <taxon>Hymenobacter</taxon>
    </lineage>
</organism>
<dbReference type="RefSeq" id="WP_149070572.1">
    <property type="nucleotide sequence ID" value="NZ_VTHL01000007.1"/>
</dbReference>